<dbReference type="OMA" id="NRMPIIA"/>
<reference evidence="6 7" key="2">
    <citation type="journal article" date="2009" name="PLoS ONE">
        <title>An integrated genetic and cytogenetic map of the cucumber genome.</title>
        <authorList>
            <person name="Ren Y."/>
            <person name="Zhang Z."/>
            <person name="Liu J."/>
            <person name="Staub J.E."/>
            <person name="Han Y."/>
            <person name="Cheng Z."/>
            <person name="Li X."/>
            <person name="Lu J."/>
            <person name="Miao H."/>
            <person name="Kang H."/>
            <person name="Xie B."/>
            <person name="Gu X."/>
            <person name="Wang X."/>
            <person name="Du Y."/>
            <person name="Jin W."/>
            <person name="Huang S."/>
        </authorList>
    </citation>
    <scope>NUCLEOTIDE SEQUENCE [LARGE SCALE GENOMIC DNA]</scope>
    <source>
        <strain evidence="7">cv. 9930</strain>
    </source>
</reference>
<reference evidence="6 7" key="1">
    <citation type="journal article" date="2009" name="Nat. Genet.">
        <title>The genome of the cucumber, Cucumis sativus L.</title>
        <authorList>
            <person name="Huang S."/>
            <person name="Li R."/>
            <person name="Zhang Z."/>
            <person name="Li L."/>
            <person name="Gu X."/>
            <person name="Fan W."/>
            <person name="Lucas W.J."/>
            <person name="Wang X."/>
            <person name="Xie B."/>
            <person name="Ni P."/>
            <person name="Ren Y."/>
            <person name="Zhu H."/>
            <person name="Li J."/>
            <person name="Lin K."/>
            <person name="Jin W."/>
            <person name="Fei Z."/>
            <person name="Li G."/>
            <person name="Staub J."/>
            <person name="Kilian A."/>
            <person name="van der Vossen E.A."/>
            <person name="Wu Y."/>
            <person name="Guo J."/>
            <person name="He J."/>
            <person name="Jia Z."/>
            <person name="Ren Y."/>
            <person name="Tian G."/>
            <person name="Lu Y."/>
            <person name="Ruan J."/>
            <person name="Qian W."/>
            <person name="Wang M."/>
            <person name="Huang Q."/>
            <person name="Li B."/>
            <person name="Xuan Z."/>
            <person name="Cao J."/>
            <person name="Asan"/>
            <person name="Wu Z."/>
            <person name="Zhang J."/>
            <person name="Cai Q."/>
            <person name="Bai Y."/>
            <person name="Zhao B."/>
            <person name="Han Y."/>
            <person name="Li Y."/>
            <person name="Li X."/>
            <person name="Wang S."/>
            <person name="Shi Q."/>
            <person name="Liu S."/>
            <person name="Cho W.K."/>
            <person name="Kim J.Y."/>
            <person name="Xu Y."/>
            <person name="Heller-Uszynska K."/>
            <person name="Miao H."/>
            <person name="Cheng Z."/>
            <person name="Zhang S."/>
            <person name="Wu J."/>
            <person name="Yang Y."/>
            <person name="Kang H."/>
            <person name="Li M."/>
            <person name="Liang H."/>
            <person name="Ren X."/>
            <person name="Shi Z."/>
            <person name="Wen M."/>
            <person name="Jian M."/>
            <person name="Yang H."/>
            <person name="Zhang G."/>
            <person name="Yang Z."/>
            <person name="Chen R."/>
            <person name="Liu S."/>
            <person name="Li J."/>
            <person name="Ma L."/>
            <person name="Liu H."/>
            <person name="Zhou Y."/>
            <person name="Zhao J."/>
            <person name="Fang X."/>
            <person name="Li G."/>
            <person name="Fang L."/>
            <person name="Li Y."/>
            <person name="Liu D."/>
            <person name="Zheng H."/>
            <person name="Zhang Y."/>
            <person name="Qin N."/>
            <person name="Li Z."/>
            <person name="Yang G."/>
            <person name="Yang S."/>
            <person name="Bolund L."/>
            <person name="Kristiansen K."/>
            <person name="Zheng H."/>
            <person name="Li S."/>
            <person name="Zhang X."/>
            <person name="Yang H."/>
            <person name="Wang J."/>
            <person name="Sun R."/>
            <person name="Zhang B."/>
            <person name="Jiang S."/>
            <person name="Wang J."/>
            <person name="Du Y."/>
            <person name="Li S."/>
        </authorList>
    </citation>
    <scope>NUCLEOTIDE SEQUENCE [LARGE SCALE GENOMIC DNA]</scope>
    <source>
        <strain evidence="7">cv. 9930</strain>
    </source>
</reference>
<dbReference type="PANTHER" id="PTHR45339:SF1">
    <property type="entry name" value="HYBRID SIGNAL TRANSDUCTION HISTIDINE KINASE J"/>
    <property type="match status" value="1"/>
</dbReference>
<dbReference type="Proteomes" id="UP000029981">
    <property type="component" value="Chromosome 4"/>
</dbReference>
<dbReference type="Pfam" id="PF00072">
    <property type="entry name" value="Response_reg"/>
    <property type="match status" value="1"/>
</dbReference>
<evidence type="ECO:0000256" key="1">
    <source>
        <dbReference type="ARBA" id="ARBA00022553"/>
    </source>
</evidence>
<proteinExistence type="predicted"/>
<dbReference type="GO" id="GO:0000160">
    <property type="term" value="P:phosphorelay signal transduction system"/>
    <property type="evidence" value="ECO:0007669"/>
    <property type="project" value="UniProtKB-KW"/>
</dbReference>
<feature type="region of interest" description="Disordered" evidence="4">
    <location>
        <begin position="33"/>
        <end position="52"/>
    </location>
</feature>
<dbReference type="Gene3D" id="3.40.50.2300">
    <property type="match status" value="1"/>
</dbReference>
<keyword evidence="1" id="KW-0597">Phosphoprotein</keyword>
<organism evidence="6 7">
    <name type="scientific">Cucumis sativus</name>
    <name type="common">Cucumber</name>
    <dbReference type="NCBI Taxonomy" id="3659"/>
    <lineage>
        <taxon>Eukaryota</taxon>
        <taxon>Viridiplantae</taxon>
        <taxon>Streptophyta</taxon>
        <taxon>Embryophyta</taxon>
        <taxon>Tracheophyta</taxon>
        <taxon>Spermatophyta</taxon>
        <taxon>Magnoliopsida</taxon>
        <taxon>eudicotyledons</taxon>
        <taxon>Gunneridae</taxon>
        <taxon>Pentapetalae</taxon>
        <taxon>rosids</taxon>
        <taxon>fabids</taxon>
        <taxon>Cucurbitales</taxon>
        <taxon>Cucurbitaceae</taxon>
        <taxon>Benincaseae</taxon>
        <taxon>Cucumis</taxon>
    </lineage>
</organism>
<dbReference type="InterPro" id="IPR011006">
    <property type="entry name" value="CheY-like_superfamily"/>
</dbReference>
<dbReference type="Gramene" id="KGN55403">
    <property type="protein sequence ID" value="KGN55403"/>
    <property type="gene ID" value="Csa_4G650220"/>
</dbReference>
<evidence type="ECO:0000256" key="3">
    <source>
        <dbReference type="PROSITE-ProRule" id="PRU00169"/>
    </source>
</evidence>
<sequence length="102" mass="11317">MPVMDGLEATRLIRSFEETGSWEAAVNAGIFHHPTTTPSWTPSSSSSSSSRNRMPIIAMTANSMSESAEECYENGMDSFVSKPITFQKLKECLERYLPQPPL</sequence>
<protein>
    <recommendedName>
        <fullName evidence="5">Response regulatory domain-containing protein</fullName>
    </recommendedName>
</protein>
<evidence type="ECO:0000259" key="5">
    <source>
        <dbReference type="PROSITE" id="PS50110"/>
    </source>
</evidence>
<comment type="caution">
    <text evidence="3">Lacks conserved residue(s) required for the propagation of feature annotation.</text>
</comment>
<dbReference type="EMBL" id="CM002925">
    <property type="protein sequence ID" value="KGN55403.1"/>
    <property type="molecule type" value="Genomic_DNA"/>
</dbReference>
<reference evidence="6 7" key="3">
    <citation type="journal article" date="2010" name="BMC Genomics">
        <title>Transcriptome sequencing and comparative analysis of cucumber flowers with different sex types.</title>
        <authorList>
            <person name="Guo S."/>
            <person name="Zheng Y."/>
            <person name="Joung J.G."/>
            <person name="Liu S."/>
            <person name="Zhang Z."/>
            <person name="Crasta O.R."/>
            <person name="Sobral B.W."/>
            <person name="Xu Y."/>
            <person name="Huang S."/>
            <person name="Fei Z."/>
        </authorList>
    </citation>
    <scope>NUCLEOTIDE SEQUENCE [LARGE SCALE GENOMIC DNA]</scope>
    <source>
        <strain evidence="7">cv. 9930</strain>
    </source>
</reference>
<dbReference type="SUPFAM" id="SSF52172">
    <property type="entry name" value="CheY-like"/>
    <property type="match status" value="1"/>
</dbReference>
<evidence type="ECO:0000313" key="6">
    <source>
        <dbReference type="EMBL" id="KGN55403.1"/>
    </source>
</evidence>
<accession>A0A0A0L0Z1</accession>
<dbReference type="AlphaFoldDB" id="A0A0A0L0Z1"/>
<name>A0A0A0L0Z1_CUCSA</name>
<keyword evidence="2" id="KW-0902">Two-component regulatory system</keyword>
<evidence type="ECO:0000256" key="4">
    <source>
        <dbReference type="SAM" id="MobiDB-lite"/>
    </source>
</evidence>
<keyword evidence="7" id="KW-1185">Reference proteome</keyword>
<dbReference type="CDD" id="cd17546">
    <property type="entry name" value="REC_hyHK_CKI1_RcsC-like"/>
    <property type="match status" value="1"/>
</dbReference>
<dbReference type="PROSITE" id="PS50110">
    <property type="entry name" value="RESPONSE_REGULATORY"/>
    <property type="match status" value="1"/>
</dbReference>
<evidence type="ECO:0000313" key="7">
    <source>
        <dbReference type="Proteomes" id="UP000029981"/>
    </source>
</evidence>
<dbReference type="InterPro" id="IPR001789">
    <property type="entry name" value="Sig_transdc_resp-reg_receiver"/>
</dbReference>
<gene>
    <name evidence="6" type="ORF">Csa_4G650220</name>
</gene>
<reference evidence="6 7" key="4">
    <citation type="journal article" date="2011" name="BMC Genomics">
        <title>RNA-Seq improves annotation of protein-coding genes in the cucumber genome.</title>
        <authorList>
            <person name="Li Z."/>
            <person name="Zhang Z."/>
            <person name="Yan P."/>
            <person name="Huang S."/>
            <person name="Fei Z."/>
            <person name="Lin K."/>
        </authorList>
    </citation>
    <scope>NUCLEOTIDE SEQUENCE [LARGE SCALE GENOMIC DNA]</scope>
    <source>
        <strain evidence="7">cv. 9930</strain>
    </source>
</reference>
<dbReference type="STRING" id="3659.A0A0A0L0Z1"/>
<feature type="domain" description="Response regulatory" evidence="5">
    <location>
        <begin position="1"/>
        <end position="97"/>
    </location>
</feature>
<evidence type="ECO:0000256" key="2">
    <source>
        <dbReference type="ARBA" id="ARBA00023012"/>
    </source>
</evidence>
<dbReference type="PANTHER" id="PTHR45339">
    <property type="entry name" value="HYBRID SIGNAL TRANSDUCTION HISTIDINE KINASE J"/>
    <property type="match status" value="1"/>
</dbReference>
<feature type="compositionally biased region" description="Low complexity" evidence="4">
    <location>
        <begin position="34"/>
        <end position="50"/>
    </location>
</feature>